<reference evidence="3 4" key="1">
    <citation type="submission" date="2018-11" db="EMBL/GenBank/DDBJ databases">
        <authorList>
            <consortium name="Pathogen Informatics"/>
        </authorList>
    </citation>
    <scope>NUCLEOTIDE SEQUENCE [LARGE SCALE GENOMIC DNA]</scope>
</reference>
<dbReference type="GO" id="GO:0006895">
    <property type="term" value="P:Golgi to endosome transport"/>
    <property type="evidence" value="ECO:0007669"/>
    <property type="project" value="TreeGrafter"/>
</dbReference>
<dbReference type="PANTHER" id="PTHR12106">
    <property type="entry name" value="SORTILIN RELATED"/>
    <property type="match status" value="1"/>
</dbReference>
<dbReference type="GO" id="GO:0005794">
    <property type="term" value="C:Golgi apparatus"/>
    <property type="evidence" value="ECO:0007669"/>
    <property type="project" value="TreeGrafter"/>
</dbReference>
<dbReference type="GO" id="GO:0016050">
    <property type="term" value="P:vesicle organization"/>
    <property type="evidence" value="ECO:0007669"/>
    <property type="project" value="TreeGrafter"/>
</dbReference>
<dbReference type="InterPro" id="IPR050310">
    <property type="entry name" value="VPS10-sortilin"/>
</dbReference>
<dbReference type="GO" id="GO:0006897">
    <property type="term" value="P:endocytosis"/>
    <property type="evidence" value="ECO:0007669"/>
    <property type="project" value="TreeGrafter"/>
</dbReference>
<feature type="compositionally biased region" description="Low complexity" evidence="1">
    <location>
        <begin position="15"/>
        <end position="30"/>
    </location>
</feature>
<gene>
    <name evidence="3" type="ORF">DILT_LOCUS3551</name>
</gene>
<dbReference type="AlphaFoldDB" id="A0A3P6TLK0"/>
<dbReference type="GO" id="GO:0005829">
    <property type="term" value="C:cytosol"/>
    <property type="evidence" value="ECO:0007669"/>
    <property type="project" value="GOC"/>
</dbReference>
<evidence type="ECO:0000256" key="1">
    <source>
        <dbReference type="SAM" id="MobiDB-lite"/>
    </source>
</evidence>
<keyword evidence="4" id="KW-1185">Reference proteome</keyword>
<dbReference type="Pfam" id="PF15901">
    <property type="entry name" value="Sortilin_C"/>
    <property type="match status" value="1"/>
</dbReference>
<dbReference type="Proteomes" id="UP000281553">
    <property type="component" value="Unassembled WGS sequence"/>
</dbReference>
<evidence type="ECO:0000313" key="3">
    <source>
        <dbReference type="EMBL" id="VDK84113.1"/>
    </source>
</evidence>
<evidence type="ECO:0000313" key="4">
    <source>
        <dbReference type="Proteomes" id="UP000281553"/>
    </source>
</evidence>
<dbReference type="GO" id="GO:0016020">
    <property type="term" value="C:membrane"/>
    <property type="evidence" value="ECO:0007669"/>
    <property type="project" value="TreeGrafter"/>
</dbReference>
<dbReference type="OrthoDB" id="443634at2759"/>
<protein>
    <recommendedName>
        <fullName evidence="2">Sortilin C-terminal domain-containing protein</fullName>
    </recommendedName>
</protein>
<dbReference type="Gene3D" id="2.10.70.80">
    <property type="match status" value="1"/>
</dbReference>
<dbReference type="EMBL" id="UYRU01043846">
    <property type="protein sequence ID" value="VDK84113.1"/>
    <property type="molecule type" value="Genomic_DNA"/>
</dbReference>
<organism evidence="3 4">
    <name type="scientific">Dibothriocephalus latus</name>
    <name type="common">Fish tapeworm</name>
    <name type="synonym">Diphyllobothrium latum</name>
    <dbReference type="NCBI Taxonomy" id="60516"/>
    <lineage>
        <taxon>Eukaryota</taxon>
        <taxon>Metazoa</taxon>
        <taxon>Spiralia</taxon>
        <taxon>Lophotrochozoa</taxon>
        <taxon>Platyhelminthes</taxon>
        <taxon>Cestoda</taxon>
        <taxon>Eucestoda</taxon>
        <taxon>Diphyllobothriidea</taxon>
        <taxon>Diphyllobothriidae</taxon>
        <taxon>Dibothriocephalus</taxon>
    </lineage>
</organism>
<evidence type="ECO:0000259" key="2">
    <source>
        <dbReference type="Pfam" id="PF15901"/>
    </source>
</evidence>
<feature type="region of interest" description="Disordered" evidence="1">
    <location>
        <begin position="1"/>
        <end position="36"/>
    </location>
</feature>
<dbReference type="PANTHER" id="PTHR12106:SF23">
    <property type="entry name" value="SORTILIN"/>
    <property type="match status" value="1"/>
</dbReference>
<dbReference type="InterPro" id="IPR031777">
    <property type="entry name" value="Sortilin_C"/>
</dbReference>
<sequence>MTSQRQPEKGDRNTPNDAAAATADIGTPAPTRIPSESDETVVFTGLVTEPGGQAMTVAVYGYGTVSQRWRVAVVDFSTNGIISRNCELNLLKNVSQIKLIIKDVKCTGVVDLPTGGTAEDYEVWSPHEIPAKGDAPDNGCLLGMKEFFYRLKENAL</sequence>
<accession>A0A3P6TLK0</accession>
<feature type="compositionally biased region" description="Basic and acidic residues" evidence="1">
    <location>
        <begin position="1"/>
        <end position="14"/>
    </location>
</feature>
<feature type="domain" description="Sortilin C-terminal" evidence="2">
    <location>
        <begin position="48"/>
        <end position="155"/>
    </location>
</feature>
<name>A0A3P6TLK0_DIBLA</name>
<proteinExistence type="predicted"/>